<keyword evidence="1" id="KW-0812">Transmembrane</keyword>
<dbReference type="AlphaFoldDB" id="A0AAD1XIK4"/>
<feature type="transmembrane region" description="Helical" evidence="1">
    <location>
        <begin position="95"/>
        <end position="117"/>
    </location>
</feature>
<evidence type="ECO:0000313" key="3">
    <source>
        <dbReference type="Proteomes" id="UP001295684"/>
    </source>
</evidence>
<name>A0AAD1XIK4_EUPCR</name>
<accession>A0AAD1XIK4</accession>
<feature type="transmembrane region" description="Helical" evidence="1">
    <location>
        <begin position="216"/>
        <end position="237"/>
    </location>
</feature>
<keyword evidence="3" id="KW-1185">Reference proteome</keyword>
<feature type="transmembrane region" description="Helical" evidence="1">
    <location>
        <begin position="20"/>
        <end position="42"/>
    </location>
</feature>
<keyword evidence="1" id="KW-1133">Transmembrane helix</keyword>
<feature type="transmembrane region" description="Helical" evidence="1">
    <location>
        <begin position="175"/>
        <end position="195"/>
    </location>
</feature>
<dbReference type="EMBL" id="CAMPGE010014728">
    <property type="protein sequence ID" value="CAI2373383.1"/>
    <property type="molecule type" value="Genomic_DNA"/>
</dbReference>
<feature type="transmembrane region" description="Helical" evidence="1">
    <location>
        <begin position="257"/>
        <end position="278"/>
    </location>
</feature>
<protein>
    <recommendedName>
        <fullName evidence="4">THH1/TOM1/TOM3 domain-containing protein</fullName>
    </recommendedName>
</protein>
<reference evidence="2" key="1">
    <citation type="submission" date="2023-07" db="EMBL/GenBank/DDBJ databases">
        <authorList>
            <consortium name="AG Swart"/>
            <person name="Singh M."/>
            <person name="Singh A."/>
            <person name="Seah K."/>
            <person name="Emmerich C."/>
        </authorList>
    </citation>
    <scope>NUCLEOTIDE SEQUENCE</scope>
    <source>
        <strain evidence="2">DP1</strain>
    </source>
</reference>
<evidence type="ECO:0000313" key="2">
    <source>
        <dbReference type="EMBL" id="CAI2373383.1"/>
    </source>
</evidence>
<proteinExistence type="predicted"/>
<comment type="caution">
    <text evidence="2">The sequence shown here is derived from an EMBL/GenBank/DDBJ whole genome shotgun (WGS) entry which is preliminary data.</text>
</comment>
<organism evidence="2 3">
    <name type="scientific">Euplotes crassus</name>
    <dbReference type="NCBI Taxonomy" id="5936"/>
    <lineage>
        <taxon>Eukaryota</taxon>
        <taxon>Sar</taxon>
        <taxon>Alveolata</taxon>
        <taxon>Ciliophora</taxon>
        <taxon>Intramacronucleata</taxon>
        <taxon>Spirotrichea</taxon>
        <taxon>Hypotrichia</taxon>
        <taxon>Euplotida</taxon>
        <taxon>Euplotidae</taxon>
        <taxon>Moneuplotes</taxon>
    </lineage>
</organism>
<keyword evidence="1" id="KW-0472">Membrane</keyword>
<dbReference type="Proteomes" id="UP001295684">
    <property type="component" value="Unassembled WGS sequence"/>
</dbReference>
<evidence type="ECO:0008006" key="4">
    <source>
        <dbReference type="Google" id="ProtNLM"/>
    </source>
</evidence>
<gene>
    <name evidence="2" type="ORF">ECRASSUSDP1_LOCUS14728</name>
</gene>
<sequence>MGIYRHDQYGNQEGGCVRYRIFLTVLLVINTFTFCLITIWTYKFVRVFGIKKKLQLVFLLLVCLSAIGRIVFFSLELAYRKGTCYDPPPACLEGSIHWLNAALLTSAVISNIFNWLYQRLRLDKLRTGVRRQQFGYHLALILTLSLELVLYLGLILLSCAIHGEPHAILQIFGYIYASTFILIGIVFAFVGYIFYRKFKISSPENARKIKNRVIMSVIIIFTSFVIRGINNFIVIILDGEETMRLQWLENDSVPIAVLLSLYFITVDVVPSVYLSYTIKVITQEYKNRHKTRYSKNTSFFRKQLSFGEVQHDLVDENSESYETSKETLDKSKASLQMRGDSFSDIN</sequence>
<evidence type="ECO:0000256" key="1">
    <source>
        <dbReference type="SAM" id="Phobius"/>
    </source>
</evidence>
<feature type="transmembrane region" description="Helical" evidence="1">
    <location>
        <begin position="54"/>
        <end position="75"/>
    </location>
</feature>
<feature type="transmembrane region" description="Helical" evidence="1">
    <location>
        <begin position="138"/>
        <end position="163"/>
    </location>
</feature>